<organism evidence="8 9">
    <name type="scientific">Ostreobium quekettii</name>
    <dbReference type="NCBI Taxonomy" id="121088"/>
    <lineage>
        <taxon>Eukaryota</taxon>
        <taxon>Viridiplantae</taxon>
        <taxon>Chlorophyta</taxon>
        <taxon>core chlorophytes</taxon>
        <taxon>Ulvophyceae</taxon>
        <taxon>TCBD clade</taxon>
        <taxon>Bryopsidales</taxon>
        <taxon>Ostreobineae</taxon>
        <taxon>Ostreobiaceae</taxon>
        <taxon>Ostreobium</taxon>
    </lineage>
</organism>
<protein>
    <submittedName>
        <fullName evidence="8">Uncharacterized protein</fullName>
    </submittedName>
</protein>
<dbReference type="Gene3D" id="1.25.40.20">
    <property type="entry name" value="Ankyrin repeat-containing domain"/>
    <property type="match status" value="1"/>
</dbReference>
<keyword evidence="1" id="KW-0479">Metal-binding</keyword>
<dbReference type="PROSITE" id="PS50088">
    <property type="entry name" value="ANK_REPEAT"/>
    <property type="match status" value="1"/>
</dbReference>
<dbReference type="InterPro" id="IPR001164">
    <property type="entry name" value="ArfGAP_dom"/>
</dbReference>
<accession>A0A8S1J6V6</accession>
<dbReference type="SUPFAM" id="SSF103657">
    <property type="entry name" value="BAR/IMD domain-like"/>
    <property type="match status" value="1"/>
</dbReference>
<dbReference type="EMBL" id="CAJHUC010002212">
    <property type="protein sequence ID" value="CAD7703406.1"/>
    <property type="molecule type" value="Genomic_DNA"/>
</dbReference>
<keyword evidence="9" id="KW-1185">Reference proteome</keyword>
<dbReference type="PANTHER" id="PTHR23180:SF160">
    <property type="entry name" value="ADP-RIBOSYLATION FACTOR GTPASE-ACTIVATING PROTEIN EFFECTOR PROTEIN 1"/>
    <property type="match status" value="1"/>
</dbReference>
<feature type="domain" description="Arf-GAP" evidence="7">
    <location>
        <begin position="495"/>
        <end position="662"/>
    </location>
</feature>
<dbReference type="CDD" id="cd13250">
    <property type="entry name" value="PH_ACAP"/>
    <property type="match status" value="1"/>
</dbReference>
<dbReference type="OrthoDB" id="194358at2759"/>
<dbReference type="Gene3D" id="1.10.220.150">
    <property type="entry name" value="Arf GTPase activating protein"/>
    <property type="match status" value="1"/>
</dbReference>
<dbReference type="InterPro" id="IPR037278">
    <property type="entry name" value="ARFGAP/RecO"/>
</dbReference>
<dbReference type="PROSITE" id="PS50003">
    <property type="entry name" value="PH_DOMAIN"/>
    <property type="match status" value="1"/>
</dbReference>
<dbReference type="SUPFAM" id="SSF48403">
    <property type="entry name" value="Ankyrin repeat"/>
    <property type="match status" value="1"/>
</dbReference>
<dbReference type="GO" id="GO:0005737">
    <property type="term" value="C:cytoplasm"/>
    <property type="evidence" value="ECO:0007669"/>
    <property type="project" value="InterPro"/>
</dbReference>
<dbReference type="PANTHER" id="PTHR23180">
    <property type="entry name" value="CENTAURIN/ARF"/>
    <property type="match status" value="1"/>
</dbReference>
<dbReference type="InterPro" id="IPR027267">
    <property type="entry name" value="AH/BAR_dom_sf"/>
</dbReference>
<sequence length="828" mass="91822">METPPVFADVSDTPMFRQRAAELQHSVDTLKEGCGKLAKEAMKYCEELEGSAKVNEGFSRALVAFCSAGNEDQGELIGQNEFSKFSLVFSELADLTRALQGEMVDALVEPLRNEWVGQLCTDVCEEKKQLDKKTTAYDLAKTKYLGLRKVTKKDVVKRTEEELSRAKGEADEARYCMARKLTEVELRKSHEFLGMMATCMESQLQFFEKGYTLLKEMQPLIWTSKEMVNNRQKKMTASTELLERRITAHQEQERNRAEVVADSVEMSEPSTAGPLQMSADMMGMVTEVEMFVRASLGSQGKQITAIKQGYLSKRSSNMRGDWKKRFFVLDSMGILYYYTSKSTLLSLTKREMTKKGACLVTSSVKPYEEEDLRFCFSVVSPERSLHLQAESELEKQEWIVAIQSVIACYLQNSPLDGKAFSDSDIMLPTHTRDSVAPEEKAGLAAAAKSFTEHGPMSPQSSEFVGSFAGDGGGVGPAHTSTGHDPRASVSLDGGEPPFEILRHVPGNKICADCGAADPEWASLNLGVLMCIECSGIHRQLGVHISKVRSLKLDVKVWTDSLIQLFQQLGNEFVNSVWESRNSVDHTESWVWCEDSDDEGEGHHSYPAGPLPLPNPGTPGAQFFDANEGCFKPTSSSSKEEKKRYVVEKYVKQRYVEKINHHSADHMLWQGVAKIDVRTAYRALMGGAHVNSPNTTDDGFKLVGDMEHKMAKAMNRELMLPDAAYSEPLEMAAAGAGVILLACKVGSVPILELLLLNGADPEFEDAYNRRGLHYCLMYNCKDAARLLLEKGAQRDATDCLGTSPMDIAHHLGDGEGIELLGMHLRGQRV</sequence>
<dbReference type="Pfam" id="PF16746">
    <property type="entry name" value="BAR_3"/>
    <property type="match status" value="1"/>
</dbReference>
<keyword evidence="4" id="KW-0040">ANK repeat</keyword>
<name>A0A8S1J6V6_9CHLO</name>
<dbReference type="InterPro" id="IPR036770">
    <property type="entry name" value="Ankyrin_rpt-contain_sf"/>
</dbReference>
<dbReference type="Proteomes" id="UP000708148">
    <property type="component" value="Unassembled WGS sequence"/>
</dbReference>
<proteinExistence type="predicted"/>
<dbReference type="PRINTS" id="PR00405">
    <property type="entry name" value="REVINTRACTNG"/>
</dbReference>
<dbReference type="Pfam" id="PF01412">
    <property type="entry name" value="ArfGap"/>
    <property type="match status" value="1"/>
</dbReference>
<dbReference type="Gene3D" id="2.30.29.30">
    <property type="entry name" value="Pleckstrin-homology domain (PH domain)/Phosphotyrosine-binding domain (PTB)"/>
    <property type="match status" value="1"/>
</dbReference>
<evidence type="ECO:0000256" key="4">
    <source>
        <dbReference type="PROSITE-ProRule" id="PRU00023"/>
    </source>
</evidence>
<dbReference type="SMART" id="SM00105">
    <property type="entry name" value="ArfGap"/>
    <property type="match status" value="1"/>
</dbReference>
<reference evidence="8" key="1">
    <citation type="submission" date="2020-12" db="EMBL/GenBank/DDBJ databases">
        <authorList>
            <person name="Iha C."/>
        </authorList>
    </citation>
    <scope>NUCLEOTIDE SEQUENCE</scope>
</reference>
<feature type="domain" description="PH" evidence="6">
    <location>
        <begin position="304"/>
        <end position="407"/>
    </location>
</feature>
<dbReference type="Gene3D" id="1.20.1270.60">
    <property type="entry name" value="Arfaptin homology (AH) domain/BAR domain"/>
    <property type="match status" value="1"/>
</dbReference>
<dbReference type="SUPFAM" id="SSF57863">
    <property type="entry name" value="ArfGap/RecO-like zinc finger"/>
    <property type="match status" value="1"/>
</dbReference>
<keyword evidence="3" id="KW-0862">Zinc</keyword>
<gene>
    <name evidence="8" type="ORF">OSTQU699_LOCUS8763</name>
</gene>
<evidence type="ECO:0000256" key="5">
    <source>
        <dbReference type="PROSITE-ProRule" id="PRU00288"/>
    </source>
</evidence>
<dbReference type="SMART" id="SM00233">
    <property type="entry name" value="PH"/>
    <property type="match status" value="1"/>
</dbReference>
<evidence type="ECO:0000256" key="2">
    <source>
        <dbReference type="ARBA" id="ARBA00022771"/>
    </source>
</evidence>
<comment type="caution">
    <text evidence="8">The sequence shown here is derived from an EMBL/GenBank/DDBJ whole genome shotgun (WGS) entry which is preliminary data.</text>
</comment>
<evidence type="ECO:0000256" key="1">
    <source>
        <dbReference type="ARBA" id="ARBA00022723"/>
    </source>
</evidence>
<evidence type="ECO:0000259" key="7">
    <source>
        <dbReference type="PROSITE" id="PS50115"/>
    </source>
</evidence>
<evidence type="ECO:0000313" key="8">
    <source>
        <dbReference type="EMBL" id="CAD7703406.1"/>
    </source>
</evidence>
<dbReference type="InterPro" id="IPR011993">
    <property type="entry name" value="PH-like_dom_sf"/>
</dbReference>
<dbReference type="CDD" id="cd08204">
    <property type="entry name" value="ArfGap"/>
    <property type="match status" value="1"/>
</dbReference>
<feature type="repeat" description="ANK" evidence="4">
    <location>
        <begin position="733"/>
        <end position="765"/>
    </location>
</feature>
<dbReference type="InterPro" id="IPR045258">
    <property type="entry name" value="ACAP1/2/3-like"/>
</dbReference>
<dbReference type="SUPFAM" id="SSF50729">
    <property type="entry name" value="PH domain-like"/>
    <property type="match status" value="1"/>
</dbReference>
<evidence type="ECO:0000256" key="3">
    <source>
        <dbReference type="ARBA" id="ARBA00022833"/>
    </source>
</evidence>
<evidence type="ECO:0000313" key="9">
    <source>
        <dbReference type="Proteomes" id="UP000708148"/>
    </source>
</evidence>
<evidence type="ECO:0000259" key="6">
    <source>
        <dbReference type="PROSITE" id="PS50003"/>
    </source>
</evidence>
<dbReference type="GO" id="GO:0005096">
    <property type="term" value="F:GTPase activator activity"/>
    <property type="evidence" value="ECO:0007669"/>
    <property type="project" value="InterPro"/>
</dbReference>
<dbReference type="InterPro" id="IPR038508">
    <property type="entry name" value="ArfGAP_dom_sf"/>
</dbReference>
<dbReference type="GO" id="GO:0008270">
    <property type="term" value="F:zinc ion binding"/>
    <property type="evidence" value="ECO:0007669"/>
    <property type="project" value="UniProtKB-KW"/>
</dbReference>
<dbReference type="InterPro" id="IPR004148">
    <property type="entry name" value="BAR_dom"/>
</dbReference>
<dbReference type="PROSITE" id="PS50115">
    <property type="entry name" value="ARFGAP"/>
    <property type="match status" value="1"/>
</dbReference>
<dbReference type="Pfam" id="PF12796">
    <property type="entry name" value="Ank_2"/>
    <property type="match status" value="1"/>
</dbReference>
<dbReference type="InterPro" id="IPR002110">
    <property type="entry name" value="Ankyrin_rpt"/>
</dbReference>
<keyword evidence="2 5" id="KW-0863">Zinc-finger</keyword>
<dbReference type="Pfam" id="PF00169">
    <property type="entry name" value="PH"/>
    <property type="match status" value="1"/>
</dbReference>
<dbReference type="AlphaFoldDB" id="A0A8S1J6V6"/>
<dbReference type="InterPro" id="IPR001849">
    <property type="entry name" value="PH_domain"/>
</dbReference>